<protein>
    <submittedName>
        <fullName evidence="1">Uncharacterized protein</fullName>
    </submittedName>
</protein>
<sequence>MQYEHYNRGVSDRFFVYVFCGKLRGRCLHVVEPN</sequence>
<proteinExistence type="predicted"/>
<evidence type="ECO:0000313" key="1">
    <source>
        <dbReference type="EMBL" id="KKM80182.1"/>
    </source>
</evidence>
<reference evidence="1" key="1">
    <citation type="journal article" date="2015" name="Nature">
        <title>Complex archaea that bridge the gap between prokaryotes and eukaryotes.</title>
        <authorList>
            <person name="Spang A."/>
            <person name="Saw J.H."/>
            <person name="Jorgensen S.L."/>
            <person name="Zaremba-Niedzwiedzka K."/>
            <person name="Martijn J."/>
            <person name="Lind A.E."/>
            <person name="van Eijk R."/>
            <person name="Schleper C."/>
            <person name="Guy L."/>
            <person name="Ettema T.J."/>
        </authorList>
    </citation>
    <scope>NUCLEOTIDE SEQUENCE</scope>
</reference>
<dbReference type="AlphaFoldDB" id="A0A0F9NFL5"/>
<gene>
    <name evidence="1" type="ORF">LCGC14_1342540</name>
</gene>
<comment type="caution">
    <text evidence="1">The sequence shown here is derived from an EMBL/GenBank/DDBJ whole genome shotgun (WGS) entry which is preliminary data.</text>
</comment>
<accession>A0A0F9NFL5</accession>
<organism evidence="1">
    <name type="scientific">marine sediment metagenome</name>
    <dbReference type="NCBI Taxonomy" id="412755"/>
    <lineage>
        <taxon>unclassified sequences</taxon>
        <taxon>metagenomes</taxon>
        <taxon>ecological metagenomes</taxon>
    </lineage>
</organism>
<dbReference type="EMBL" id="LAZR01008222">
    <property type="protein sequence ID" value="KKM80182.1"/>
    <property type="molecule type" value="Genomic_DNA"/>
</dbReference>
<name>A0A0F9NFL5_9ZZZZ</name>